<evidence type="ECO:0000313" key="1">
    <source>
        <dbReference type="EMBL" id="KAI8542487.1"/>
    </source>
</evidence>
<organism evidence="1 2">
    <name type="scientific">Rhododendron molle</name>
    <name type="common">Chinese azalea</name>
    <name type="synonym">Azalea mollis</name>
    <dbReference type="NCBI Taxonomy" id="49168"/>
    <lineage>
        <taxon>Eukaryota</taxon>
        <taxon>Viridiplantae</taxon>
        <taxon>Streptophyta</taxon>
        <taxon>Embryophyta</taxon>
        <taxon>Tracheophyta</taxon>
        <taxon>Spermatophyta</taxon>
        <taxon>Magnoliopsida</taxon>
        <taxon>eudicotyledons</taxon>
        <taxon>Gunneridae</taxon>
        <taxon>Pentapetalae</taxon>
        <taxon>asterids</taxon>
        <taxon>Ericales</taxon>
        <taxon>Ericaceae</taxon>
        <taxon>Ericoideae</taxon>
        <taxon>Rhodoreae</taxon>
        <taxon>Rhododendron</taxon>
    </lineage>
</organism>
<comment type="caution">
    <text evidence="1">The sequence shown here is derived from an EMBL/GenBank/DDBJ whole genome shotgun (WGS) entry which is preliminary data.</text>
</comment>
<evidence type="ECO:0000313" key="2">
    <source>
        <dbReference type="Proteomes" id="UP001062846"/>
    </source>
</evidence>
<proteinExistence type="predicted"/>
<protein>
    <submittedName>
        <fullName evidence="1">Uncharacterized protein</fullName>
    </submittedName>
</protein>
<sequence>MMDLTPEFPTLSSVVQSGDPSSRILISCAGHAVRTSPPSPTATFPSAVTLIDELDQIPVPSVAHLAIDEIDDQATIKSLSAQILALKQQLSSKDEVIHSMGNHQGKATEQPKWSSVVAQSSSGESPMTLSYFPPVVTAEKPVVYLPPSVEAKGCQQWADCVVGYFLDKKVHFKLVKDIVTNIWRKFGIYEVLSNDRGFYFFKFSHGDAIRKLIEAGPWLIAGKLMILKPWRPQMSLEKKQLSKIPIWEQFSSIPLEFWNEEGLSRIASAIGVPLYADDTTENCQRLSFARICVEVDVRTELLDSVEVVNAAGVSCEIPVKYSWKPIRCSKKAAEVVSNSTPIVSDPSGPEVGSTGAVAKVILEGGSSKTPHNSSGIPCSPQLVINANPSRVGRPNGLRSPLRPSGIPRIATPVSHPKVLPCLPQTGGDQKSTRLQICDDAAIEQVVNRYSRGPDLVVDTKPGMPTLVDSFFPSENDLGDIGFITSPSASNRFSPLSGKVVEATGATSSSVAPDVVDSMPGHVDDVLPLNGKAVAPPLPKGGRAKARGKGGNKKS</sequence>
<keyword evidence="2" id="KW-1185">Reference proteome</keyword>
<name>A0ACC0MPS9_RHOML</name>
<reference evidence="1" key="1">
    <citation type="submission" date="2022-02" db="EMBL/GenBank/DDBJ databases">
        <title>Plant Genome Project.</title>
        <authorList>
            <person name="Zhang R.-G."/>
        </authorList>
    </citation>
    <scope>NUCLEOTIDE SEQUENCE</scope>
    <source>
        <strain evidence="1">AT1</strain>
    </source>
</reference>
<dbReference type="EMBL" id="CM046395">
    <property type="protein sequence ID" value="KAI8542487.1"/>
    <property type="molecule type" value="Genomic_DNA"/>
</dbReference>
<accession>A0ACC0MPS9</accession>
<gene>
    <name evidence="1" type="ORF">RHMOL_Rhmol08G0141500</name>
</gene>
<dbReference type="Proteomes" id="UP001062846">
    <property type="component" value="Chromosome 8"/>
</dbReference>